<evidence type="ECO:0000313" key="2">
    <source>
        <dbReference type="EMBL" id="MCL9808316.1"/>
    </source>
</evidence>
<accession>A0ABT0TLE9</accession>
<dbReference type="RefSeq" id="WP_250591319.1">
    <property type="nucleotide sequence ID" value="NZ_JAMLJM010000001.1"/>
</dbReference>
<reference evidence="2 3" key="1">
    <citation type="submission" date="2022-05" db="EMBL/GenBank/DDBJ databases">
        <title>Flavobacterium sp., isolated from activated sludge.</title>
        <authorList>
            <person name="Ran Q."/>
        </authorList>
    </citation>
    <scope>NUCLEOTIDE SEQUENCE [LARGE SCALE GENOMIC DNA]</scope>
    <source>
        <strain evidence="2 3">HXWNR70</strain>
    </source>
</reference>
<feature type="chain" id="PRO_5045838507" description="Lipoprotein" evidence="1">
    <location>
        <begin position="22"/>
        <end position="419"/>
    </location>
</feature>
<sequence>MTKKPILALFFSGLLTITGCATLPIQEQKPNETVGINLQKQRAMVFYKQTDSGEKTGKHDSIYHRFLAHFGNTNELKIIAPKKNEIIKFTNDKDYYFQNKKTNPSLGLMLSNGKDIPKVVSNPSRYIEEFEKYFDTPFRDQVYYKERKERIKKQNIQKAQDILKANYVVIKEYASAIQKNPYSLYIPKKRFNPKCKNDVIVINEYYDSSKKRKTGLQIVELYDKNNQIIKRTQLQNKTLKEEVTYYRDSFSLIDSIIKIDAKGIKTKEIFKYNNGYFAILSEENKKVYLKAFYKLDPNTFLPVYGEKYDAGGEMEGFPKYYKYDNLNRIIEEDEGVFKILYNYKSPTDLNYSNFKKVENKKIVAEKNIVFNKKKQRVEIKQDGKTVSKSITRTEFSKCKETRLEYNNGKFSSCFEYNYQ</sequence>
<feature type="signal peptide" evidence="1">
    <location>
        <begin position="1"/>
        <end position="21"/>
    </location>
</feature>
<protein>
    <recommendedName>
        <fullName evidence="4">Lipoprotein</fullName>
    </recommendedName>
</protein>
<keyword evidence="1" id="KW-0732">Signal</keyword>
<name>A0ABT0TLE9_9FLAO</name>
<keyword evidence="3" id="KW-1185">Reference proteome</keyword>
<dbReference type="PROSITE" id="PS51257">
    <property type="entry name" value="PROKAR_LIPOPROTEIN"/>
    <property type="match status" value="1"/>
</dbReference>
<comment type="caution">
    <text evidence="2">The sequence shown here is derived from an EMBL/GenBank/DDBJ whole genome shotgun (WGS) entry which is preliminary data.</text>
</comment>
<evidence type="ECO:0000313" key="3">
    <source>
        <dbReference type="Proteomes" id="UP001317191"/>
    </source>
</evidence>
<dbReference type="EMBL" id="JAMLJM010000001">
    <property type="protein sequence ID" value="MCL9808316.1"/>
    <property type="molecule type" value="Genomic_DNA"/>
</dbReference>
<proteinExistence type="predicted"/>
<evidence type="ECO:0008006" key="4">
    <source>
        <dbReference type="Google" id="ProtNLM"/>
    </source>
</evidence>
<dbReference type="Proteomes" id="UP001317191">
    <property type="component" value="Unassembled WGS sequence"/>
</dbReference>
<gene>
    <name evidence="2" type="ORF">NAT50_02995</name>
</gene>
<organism evidence="2 3">
    <name type="scientific">Flavobacterium luminosum</name>
    <dbReference type="NCBI Taxonomy" id="2949086"/>
    <lineage>
        <taxon>Bacteria</taxon>
        <taxon>Pseudomonadati</taxon>
        <taxon>Bacteroidota</taxon>
        <taxon>Flavobacteriia</taxon>
        <taxon>Flavobacteriales</taxon>
        <taxon>Flavobacteriaceae</taxon>
        <taxon>Flavobacterium</taxon>
    </lineage>
</organism>
<evidence type="ECO:0000256" key="1">
    <source>
        <dbReference type="SAM" id="SignalP"/>
    </source>
</evidence>